<sequence>MALRFDPFREFDRLTEQLLGSALGSVRTPRFMPMDLYRAGDHYVLHADLPGVDPGSVNVSVENGILTIEAERTPRTDENLQWLASERFTGKFMRQISLGEGVDTDHIAATYENGVLTVTIPVAEKAKARRIEVTRADSPRVIESSAASVQQPASVS</sequence>
<dbReference type="InterPro" id="IPR002068">
    <property type="entry name" value="A-crystallin/Hsp20_dom"/>
</dbReference>
<dbReference type="PANTHER" id="PTHR11527">
    <property type="entry name" value="HEAT-SHOCK PROTEIN 20 FAMILY MEMBER"/>
    <property type="match status" value="1"/>
</dbReference>
<dbReference type="PROSITE" id="PS01031">
    <property type="entry name" value="SHSP"/>
    <property type="match status" value="1"/>
</dbReference>
<gene>
    <name evidence="4" type="ordered locus">Acel_0609</name>
</gene>
<dbReference type="HOGENOM" id="CLU_046737_9_0_11"/>
<dbReference type="InterPro" id="IPR031107">
    <property type="entry name" value="Small_HSP"/>
</dbReference>
<dbReference type="KEGG" id="ace:Acel_0609"/>
<feature type="domain" description="SHSP" evidence="3">
    <location>
        <begin position="25"/>
        <end position="136"/>
    </location>
</feature>
<accession>A0LSH2</accession>
<keyword evidence="4" id="KW-0346">Stress response</keyword>
<evidence type="ECO:0000256" key="2">
    <source>
        <dbReference type="RuleBase" id="RU003616"/>
    </source>
</evidence>
<protein>
    <submittedName>
        <fullName evidence="4">Heat shock protein Hsp20</fullName>
    </submittedName>
</protein>
<dbReference type="CDD" id="cd06464">
    <property type="entry name" value="ACD_sHsps-like"/>
    <property type="match status" value="1"/>
</dbReference>
<evidence type="ECO:0000313" key="5">
    <source>
        <dbReference type="Proteomes" id="UP000008221"/>
    </source>
</evidence>
<dbReference type="RefSeq" id="WP_011719445.1">
    <property type="nucleotide sequence ID" value="NC_008578.1"/>
</dbReference>
<dbReference type="eggNOG" id="COG0071">
    <property type="taxonomic scope" value="Bacteria"/>
</dbReference>
<dbReference type="AlphaFoldDB" id="A0LSH2"/>
<evidence type="ECO:0000256" key="1">
    <source>
        <dbReference type="PROSITE-ProRule" id="PRU00285"/>
    </source>
</evidence>
<organism evidence="4 5">
    <name type="scientific">Acidothermus cellulolyticus (strain ATCC 43068 / DSM 8971 / 11B)</name>
    <dbReference type="NCBI Taxonomy" id="351607"/>
    <lineage>
        <taxon>Bacteria</taxon>
        <taxon>Bacillati</taxon>
        <taxon>Actinomycetota</taxon>
        <taxon>Actinomycetes</taxon>
        <taxon>Acidothermales</taxon>
        <taxon>Acidothermaceae</taxon>
        <taxon>Acidothermus</taxon>
    </lineage>
</organism>
<dbReference type="STRING" id="351607.Acel_0609"/>
<reference evidence="4 5" key="1">
    <citation type="journal article" date="2009" name="Genome Res.">
        <title>Complete genome of the cellulolytic thermophile Acidothermus cellulolyticus 11B provides insights into its ecophysiological and evolutionary adaptations.</title>
        <authorList>
            <person name="Barabote R.D."/>
            <person name="Xie G."/>
            <person name="Leu D.H."/>
            <person name="Normand P."/>
            <person name="Necsulea A."/>
            <person name="Daubin V."/>
            <person name="Medigue C."/>
            <person name="Adney W.S."/>
            <person name="Xu X.C."/>
            <person name="Lapidus A."/>
            <person name="Parales R.E."/>
            <person name="Detter C."/>
            <person name="Pujic P."/>
            <person name="Bruce D."/>
            <person name="Lavire C."/>
            <person name="Challacombe J.F."/>
            <person name="Brettin T.S."/>
            <person name="Berry A.M."/>
        </authorList>
    </citation>
    <scope>NUCLEOTIDE SEQUENCE [LARGE SCALE GENOMIC DNA]</scope>
    <source>
        <strain evidence="5">ATCC 43068 / DSM 8971 / 11B</strain>
    </source>
</reference>
<evidence type="ECO:0000313" key="4">
    <source>
        <dbReference type="EMBL" id="ABK52382.1"/>
    </source>
</evidence>
<dbReference type="EMBL" id="CP000481">
    <property type="protein sequence ID" value="ABK52382.1"/>
    <property type="molecule type" value="Genomic_DNA"/>
</dbReference>
<name>A0LSH2_ACIC1</name>
<dbReference type="SUPFAM" id="SSF49764">
    <property type="entry name" value="HSP20-like chaperones"/>
    <property type="match status" value="1"/>
</dbReference>
<dbReference type="Gene3D" id="2.60.40.790">
    <property type="match status" value="1"/>
</dbReference>
<evidence type="ECO:0000259" key="3">
    <source>
        <dbReference type="PROSITE" id="PS01031"/>
    </source>
</evidence>
<dbReference type="Proteomes" id="UP000008221">
    <property type="component" value="Chromosome"/>
</dbReference>
<proteinExistence type="inferred from homology"/>
<dbReference type="InterPro" id="IPR008978">
    <property type="entry name" value="HSP20-like_chaperone"/>
</dbReference>
<dbReference type="Pfam" id="PF00011">
    <property type="entry name" value="HSP20"/>
    <property type="match status" value="1"/>
</dbReference>
<dbReference type="OrthoDB" id="5242916at2"/>
<comment type="similarity">
    <text evidence="1 2">Belongs to the small heat shock protein (HSP20) family.</text>
</comment>
<keyword evidence="5" id="KW-1185">Reference proteome</keyword>
<dbReference type="FunCoup" id="A0LSH2">
    <property type="interactions" value="3"/>
</dbReference>
<dbReference type="InParanoid" id="A0LSH2"/>